<sequence>MKTIVTIPEKVPSNNGKRGLLRMHWSRRGDLKKKWTRLFLTQPHNIHTGRVKIHFTHYHRGMAIQDAENLSSTSKIPLDALVAAGIITDDKMKVIGTPTFSQVRVKENHQVQTIIEIEDLESE</sequence>
<dbReference type="EMBL" id="CP030850">
    <property type="protein sequence ID" value="AXE16295.1"/>
    <property type="molecule type" value="Genomic_DNA"/>
</dbReference>
<dbReference type="Proteomes" id="UP000251993">
    <property type="component" value="Chromosome"/>
</dbReference>
<dbReference type="GO" id="GO:0000287">
    <property type="term" value="F:magnesium ion binding"/>
    <property type="evidence" value="ECO:0007669"/>
    <property type="project" value="InterPro"/>
</dbReference>
<evidence type="ECO:0000313" key="3">
    <source>
        <dbReference type="Proteomes" id="UP000251993"/>
    </source>
</evidence>
<gene>
    <name evidence="1" type="ORF">DR864_00135</name>
    <name evidence="2" type="ORF">DR864_00410</name>
</gene>
<dbReference type="EMBL" id="CP030850">
    <property type="protein sequence ID" value="AXE16240.1"/>
    <property type="molecule type" value="Genomic_DNA"/>
</dbReference>
<keyword evidence="3" id="KW-1185">Reference proteome</keyword>
<dbReference type="GO" id="GO:0006310">
    <property type="term" value="P:DNA recombination"/>
    <property type="evidence" value="ECO:0007669"/>
    <property type="project" value="InterPro"/>
</dbReference>
<name>A0A344TC69_9BACT</name>
<evidence type="ECO:0000313" key="2">
    <source>
        <dbReference type="EMBL" id="AXE16295.1"/>
    </source>
</evidence>
<dbReference type="SUPFAM" id="SSF103084">
    <property type="entry name" value="Holliday junction resolvase RusA"/>
    <property type="match status" value="1"/>
</dbReference>
<reference evidence="1 3" key="1">
    <citation type="submission" date="2018-07" db="EMBL/GenBank/DDBJ databases">
        <title>Genome sequencing of Runella.</title>
        <authorList>
            <person name="Baek M.-G."/>
            <person name="Yi H."/>
        </authorList>
    </citation>
    <scope>NUCLEOTIDE SEQUENCE [LARGE SCALE GENOMIC DNA]</scope>
    <source>
        <strain evidence="1 3">HYN0085</strain>
    </source>
</reference>
<protein>
    <submittedName>
        <fullName evidence="1">Uncharacterized protein</fullName>
    </submittedName>
</protein>
<organism evidence="1 3">
    <name type="scientific">Runella rosea</name>
    <dbReference type="NCBI Taxonomy" id="2259595"/>
    <lineage>
        <taxon>Bacteria</taxon>
        <taxon>Pseudomonadati</taxon>
        <taxon>Bacteroidota</taxon>
        <taxon>Cytophagia</taxon>
        <taxon>Cytophagales</taxon>
        <taxon>Spirosomataceae</taxon>
        <taxon>Runella</taxon>
    </lineage>
</organism>
<dbReference type="KEGG" id="run:DR864_00410"/>
<dbReference type="GO" id="GO:0006281">
    <property type="term" value="P:DNA repair"/>
    <property type="evidence" value="ECO:0007669"/>
    <property type="project" value="InterPro"/>
</dbReference>
<accession>A0A344TC69</accession>
<dbReference type="Gene3D" id="3.30.1330.70">
    <property type="entry name" value="Holliday junction resolvase RusA"/>
    <property type="match status" value="1"/>
</dbReference>
<dbReference type="InterPro" id="IPR036614">
    <property type="entry name" value="RusA-like_sf"/>
</dbReference>
<dbReference type="OrthoDB" id="965171at2"/>
<dbReference type="KEGG" id="run:DR864_00135"/>
<dbReference type="AlphaFoldDB" id="A0A344TC69"/>
<proteinExistence type="predicted"/>
<evidence type="ECO:0000313" key="1">
    <source>
        <dbReference type="EMBL" id="AXE16240.1"/>
    </source>
</evidence>
<dbReference type="RefSeq" id="WP_114065061.1">
    <property type="nucleotide sequence ID" value="NZ_CP030850.1"/>
</dbReference>